<dbReference type="InterPro" id="IPR034718">
    <property type="entry name" value="RlpA"/>
</dbReference>
<dbReference type="InterPro" id="IPR036908">
    <property type="entry name" value="RlpA-like_sf"/>
</dbReference>
<dbReference type="Gene3D" id="3.30.70.1070">
    <property type="entry name" value="Sporulation related repeat"/>
    <property type="match status" value="1"/>
</dbReference>
<evidence type="ECO:0000256" key="2">
    <source>
        <dbReference type="ARBA" id="ARBA00023239"/>
    </source>
</evidence>
<dbReference type="NCBIfam" id="TIGR00413">
    <property type="entry name" value="rlpA"/>
    <property type="match status" value="1"/>
</dbReference>
<evidence type="ECO:0000259" key="6">
    <source>
        <dbReference type="PROSITE" id="PS51724"/>
    </source>
</evidence>
<evidence type="ECO:0000256" key="1">
    <source>
        <dbReference type="ARBA" id="ARBA00022729"/>
    </source>
</evidence>
<dbReference type="PROSITE" id="PS51724">
    <property type="entry name" value="SPOR"/>
    <property type="match status" value="1"/>
</dbReference>
<evidence type="ECO:0000256" key="4">
    <source>
        <dbReference type="HAMAP-Rule" id="MF_02071"/>
    </source>
</evidence>
<dbReference type="Pfam" id="PF05036">
    <property type="entry name" value="SPOR"/>
    <property type="match status" value="1"/>
</dbReference>
<reference evidence="7" key="1">
    <citation type="submission" date="2022-10" db="EMBL/GenBank/DDBJ databases">
        <title>Chitiniphilus purpureus sp. nov., a novel chitin-degrading bacterium isolated from crawfish pond sediment.</title>
        <authorList>
            <person name="Li K."/>
        </authorList>
    </citation>
    <scope>NUCLEOTIDE SEQUENCE</scope>
    <source>
        <strain evidence="7">CD1</strain>
    </source>
</reference>
<name>A0ABY6DV03_9NEIS</name>
<dbReference type="Pfam" id="PF03330">
    <property type="entry name" value="DPBB_1"/>
    <property type="match status" value="1"/>
</dbReference>
<organism evidence="7 8">
    <name type="scientific">Chitiniphilus purpureus</name>
    <dbReference type="NCBI Taxonomy" id="2981137"/>
    <lineage>
        <taxon>Bacteria</taxon>
        <taxon>Pseudomonadati</taxon>
        <taxon>Pseudomonadota</taxon>
        <taxon>Betaproteobacteria</taxon>
        <taxon>Neisseriales</taxon>
        <taxon>Chitinibacteraceae</taxon>
        <taxon>Chitiniphilus</taxon>
    </lineage>
</organism>
<proteinExistence type="inferred from homology"/>
<dbReference type="Proteomes" id="UP001061302">
    <property type="component" value="Chromosome"/>
</dbReference>
<evidence type="ECO:0000256" key="5">
    <source>
        <dbReference type="RuleBase" id="RU003495"/>
    </source>
</evidence>
<keyword evidence="2 4" id="KW-0456">Lyase</keyword>
<dbReference type="InterPro" id="IPR007730">
    <property type="entry name" value="SPOR-like_dom"/>
</dbReference>
<dbReference type="PANTHER" id="PTHR34183">
    <property type="entry name" value="ENDOLYTIC PEPTIDOGLYCAN TRANSGLYCOSYLASE RLPA"/>
    <property type="match status" value="1"/>
</dbReference>
<keyword evidence="3 4" id="KW-0961">Cell wall biogenesis/degradation</keyword>
<dbReference type="PANTHER" id="PTHR34183:SF1">
    <property type="entry name" value="ENDOLYTIC PEPTIDOGLYCAN TRANSGLYCOSYLASE RLPA"/>
    <property type="match status" value="1"/>
</dbReference>
<protein>
    <recommendedName>
        <fullName evidence="4">Endolytic peptidoglycan transglycosylase RlpA</fullName>
        <ecNumber evidence="4">4.2.2.-</ecNumber>
    </recommendedName>
</protein>
<dbReference type="Gene3D" id="2.40.40.10">
    <property type="entry name" value="RlpA-like domain"/>
    <property type="match status" value="1"/>
</dbReference>
<comment type="similarity">
    <text evidence="4 5">Belongs to the RlpA family.</text>
</comment>
<accession>A0ABY6DV03</accession>
<evidence type="ECO:0000256" key="3">
    <source>
        <dbReference type="ARBA" id="ARBA00023316"/>
    </source>
</evidence>
<feature type="domain" description="SPOR" evidence="6">
    <location>
        <begin position="126"/>
        <end position="203"/>
    </location>
</feature>
<dbReference type="EMBL" id="CP106753">
    <property type="protein sequence ID" value="UXY17336.1"/>
    <property type="molecule type" value="Genomic_DNA"/>
</dbReference>
<dbReference type="InterPro" id="IPR036680">
    <property type="entry name" value="SPOR-like_sf"/>
</dbReference>
<dbReference type="SUPFAM" id="SSF110997">
    <property type="entry name" value="Sporulation related repeat"/>
    <property type="match status" value="1"/>
</dbReference>
<comment type="function">
    <text evidence="4">Lytic transglycosylase with a strong preference for naked glycan strands that lack stem peptides.</text>
</comment>
<evidence type="ECO:0000313" key="7">
    <source>
        <dbReference type="EMBL" id="UXY17336.1"/>
    </source>
</evidence>
<dbReference type="EC" id="4.2.2.-" evidence="4"/>
<dbReference type="InterPro" id="IPR009009">
    <property type="entry name" value="RlpA-like_DPBB"/>
</dbReference>
<dbReference type="SUPFAM" id="SSF50685">
    <property type="entry name" value="Barwin-like endoglucanases"/>
    <property type="match status" value="1"/>
</dbReference>
<evidence type="ECO:0000313" key="8">
    <source>
        <dbReference type="Proteomes" id="UP001061302"/>
    </source>
</evidence>
<gene>
    <name evidence="4" type="primary">rlpA</name>
    <name evidence="7" type="ORF">N8I74_17675</name>
</gene>
<dbReference type="InterPro" id="IPR012997">
    <property type="entry name" value="RplA"/>
</dbReference>
<dbReference type="HAMAP" id="MF_02071">
    <property type="entry name" value="RlpA"/>
    <property type="match status" value="1"/>
</dbReference>
<sequence length="203" mass="21038">MGGYRARGVGSWYGRKFHGQKTSSGEIYDMFAMTAASPVLPVPSYARVTNVKNGRSVVVRVNDRGPFHKGRVIDLSFVAACRLGYAVDGSAEVIVESLGPGGSPPPATVLATVEAPPARPPAPESVAGPGGVYLQLGAFSSLANAQAFHARLAGELTPGAPLAIQSAGTLHRVRLGPYPDRQAAEAAARQLADTHDLAAVIAR</sequence>
<keyword evidence="8" id="KW-1185">Reference proteome</keyword>
<dbReference type="CDD" id="cd22268">
    <property type="entry name" value="DPBB_RlpA-like"/>
    <property type="match status" value="1"/>
</dbReference>
<keyword evidence="1" id="KW-0732">Signal</keyword>